<dbReference type="EMBL" id="BQXS01012095">
    <property type="protein sequence ID" value="GKT19755.1"/>
    <property type="molecule type" value="Genomic_DNA"/>
</dbReference>
<evidence type="ECO:0000313" key="1">
    <source>
        <dbReference type="EMBL" id="GKT19755.1"/>
    </source>
</evidence>
<name>A0ABQ5JYM6_9EUKA</name>
<keyword evidence="2" id="KW-1185">Reference proteome</keyword>
<feature type="non-terminal residue" evidence="1">
    <location>
        <position position="347"/>
    </location>
</feature>
<organism evidence="1 2">
    <name type="scientific">Aduncisulcus paluster</name>
    <dbReference type="NCBI Taxonomy" id="2918883"/>
    <lineage>
        <taxon>Eukaryota</taxon>
        <taxon>Metamonada</taxon>
        <taxon>Carpediemonas-like organisms</taxon>
        <taxon>Aduncisulcus</taxon>
    </lineage>
</organism>
<proteinExistence type="predicted"/>
<accession>A0ABQ5JYM6</accession>
<protein>
    <submittedName>
        <fullName evidence="1">Uncharacterized protein</fullName>
    </submittedName>
</protein>
<sequence>MGEKVFEKEFIPFAIDALKSAQQDVPSYGAYSKINNFVRKIEGDWMGSKTPKKSYKLITKILNESLCIYYSVIAMDPSKWQTGQPEPIQSKDPDKIGKTTKTDIRSHMSMPALEPLVLDSILVSTPARSIVYIVCAKKRERKRLMEGAQQGILLFGMHLGSRTWKLVDVSMSFCKKTKQDHKLHPPSSLAYDTKGSLCSSAGMSVDRGCVRVINKKDSPVIVYVDMIERMCIFSRDSGHNWSHKVINSRMLPAFGPLHVVRSNGDKDTGSFLSLQPRGQILKFGNTGLLRWRIRNNSSMLKSKKNDFSSICGAHGVIHTNGESMIVCAKLSDHKSLGAKKKSMGLFG</sequence>
<reference evidence="1" key="1">
    <citation type="submission" date="2022-03" db="EMBL/GenBank/DDBJ databases">
        <title>Draft genome sequence of Aduncisulcus paluster, a free-living microaerophilic Fornicata.</title>
        <authorList>
            <person name="Yuyama I."/>
            <person name="Kume K."/>
            <person name="Tamura T."/>
            <person name="Inagaki Y."/>
            <person name="Hashimoto T."/>
        </authorList>
    </citation>
    <scope>NUCLEOTIDE SEQUENCE</scope>
    <source>
        <strain evidence="1">NY0171</strain>
    </source>
</reference>
<gene>
    <name evidence="1" type="ORF">ADUPG1_011565</name>
</gene>
<comment type="caution">
    <text evidence="1">The sequence shown here is derived from an EMBL/GenBank/DDBJ whole genome shotgun (WGS) entry which is preliminary data.</text>
</comment>
<dbReference type="Proteomes" id="UP001057375">
    <property type="component" value="Unassembled WGS sequence"/>
</dbReference>
<evidence type="ECO:0000313" key="2">
    <source>
        <dbReference type="Proteomes" id="UP001057375"/>
    </source>
</evidence>